<reference evidence="1" key="1">
    <citation type="submission" date="2022-11" db="EMBL/GenBank/DDBJ databases">
        <title>Alteromonas sp. nov., isolated from sea water of the Qingdao.</title>
        <authorList>
            <person name="Wang Q."/>
        </authorList>
    </citation>
    <scope>NUCLEOTIDE SEQUENCE</scope>
    <source>
        <strain evidence="1">ASW11-7</strain>
    </source>
</reference>
<evidence type="ECO:0000313" key="1">
    <source>
        <dbReference type="EMBL" id="MCW8107219.1"/>
    </source>
</evidence>
<accession>A0ABT3P385</accession>
<protein>
    <submittedName>
        <fullName evidence="1">Transporter substrate-binding domain-containing protein</fullName>
    </submittedName>
</protein>
<dbReference type="RefSeq" id="WP_265615918.1">
    <property type="nucleotide sequence ID" value="NZ_JAPFRD010000002.1"/>
</dbReference>
<organism evidence="1 2">
    <name type="scientific">Alteromonas aquimaris</name>
    <dbReference type="NCBI Taxonomy" id="2998417"/>
    <lineage>
        <taxon>Bacteria</taxon>
        <taxon>Pseudomonadati</taxon>
        <taxon>Pseudomonadota</taxon>
        <taxon>Gammaproteobacteria</taxon>
        <taxon>Alteromonadales</taxon>
        <taxon>Alteromonadaceae</taxon>
        <taxon>Alteromonas/Salinimonas group</taxon>
        <taxon>Alteromonas</taxon>
    </lineage>
</organism>
<name>A0ABT3P385_9ALTE</name>
<keyword evidence="2" id="KW-1185">Reference proteome</keyword>
<sequence length="272" mass="31233">MSVRFTNLLFCKFIAASLLWLMSNNVYSNTYLVGIQQLDYYPHYDLSRSGDKGIAWHILEQFSRQHNVSFAYIPLPPKRLQLELGKGTIDFAYPDNPRWQPKDEQPGRNKVFSQGLALGIYGTLVKKEKVGQKLRQFSRLAFPLGFTPVKWHELITQNGIETIETYDAMGALRAVARGRADGADVEYNVAAYLTSITPDNIHLVLDPELPFSAVQFSLSTFAYPELIEKFNQFLIAEKDQIEKIKARYRLKQSIEPRDYYTNEDNLVEHSAK</sequence>
<dbReference type="Gene3D" id="3.40.190.10">
    <property type="entry name" value="Periplasmic binding protein-like II"/>
    <property type="match status" value="2"/>
</dbReference>
<dbReference type="EMBL" id="JAPFRD010000002">
    <property type="protein sequence ID" value="MCW8107219.1"/>
    <property type="molecule type" value="Genomic_DNA"/>
</dbReference>
<comment type="caution">
    <text evidence="1">The sequence shown here is derived from an EMBL/GenBank/DDBJ whole genome shotgun (WGS) entry which is preliminary data.</text>
</comment>
<gene>
    <name evidence="1" type="ORF">OPS25_01705</name>
</gene>
<dbReference type="SUPFAM" id="SSF53850">
    <property type="entry name" value="Periplasmic binding protein-like II"/>
    <property type="match status" value="1"/>
</dbReference>
<dbReference type="Proteomes" id="UP001142810">
    <property type="component" value="Unassembled WGS sequence"/>
</dbReference>
<proteinExistence type="predicted"/>
<evidence type="ECO:0000313" key="2">
    <source>
        <dbReference type="Proteomes" id="UP001142810"/>
    </source>
</evidence>